<keyword evidence="4" id="KW-1185">Reference proteome</keyword>
<dbReference type="InterPro" id="IPR029063">
    <property type="entry name" value="SAM-dependent_MTases_sf"/>
</dbReference>
<organism evidence="3 4">
    <name type="scientific">Discostella pseudostelligera</name>
    <dbReference type="NCBI Taxonomy" id="259834"/>
    <lineage>
        <taxon>Eukaryota</taxon>
        <taxon>Sar</taxon>
        <taxon>Stramenopiles</taxon>
        <taxon>Ochrophyta</taxon>
        <taxon>Bacillariophyta</taxon>
        <taxon>Coscinodiscophyceae</taxon>
        <taxon>Thalassiosirophycidae</taxon>
        <taxon>Stephanodiscales</taxon>
        <taxon>Stephanodiscaceae</taxon>
        <taxon>Discostella</taxon>
    </lineage>
</organism>
<reference evidence="3 4" key="1">
    <citation type="submission" date="2024-10" db="EMBL/GenBank/DDBJ databases">
        <title>Updated reference genomes for cyclostephanoid diatoms.</title>
        <authorList>
            <person name="Roberts W.R."/>
            <person name="Alverson A.J."/>
        </authorList>
    </citation>
    <scope>NUCLEOTIDE SEQUENCE [LARGE SCALE GENOMIC DNA]</scope>
    <source>
        <strain evidence="3 4">AJA232-27</strain>
    </source>
</reference>
<protein>
    <recommendedName>
        <fullName evidence="5">Calmodulin-lysine N-methyltransferase</fullName>
    </recommendedName>
</protein>
<proteinExistence type="predicted"/>
<evidence type="ECO:0008006" key="5">
    <source>
        <dbReference type="Google" id="ProtNLM"/>
    </source>
</evidence>
<keyword evidence="2" id="KW-0732">Signal</keyword>
<evidence type="ECO:0000256" key="1">
    <source>
        <dbReference type="SAM" id="MobiDB-lite"/>
    </source>
</evidence>
<dbReference type="EMBL" id="JALLBG020000155">
    <property type="protein sequence ID" value="KAL3761218.1"/>
    <property type="molecule type" value="Genomic_DNA"/>
</dbReference>
<dbReference type="InterPro" id="IPR019410">
    <property type="entry name" value="Methyltransf_16"/>
</dbReference>
<accession>A0ABD3MBQ5</accession>
<feature type="chain" id="PRO_5044761890" description="Calmodulin-lysine N-methyltransferase" evidence="2">
    <location>
        <begin position="20"/>
        <end position="508"/>
    </location>
</feature>
<comment type="caution">
    <text evidence="3">The sequence shown here is derived from an EMBL/GenBank/DDBJ whole genome shotgun (WGS) entry which is preliminary data.</text>
</comment>
<feature type="region of interest" description="Disordered" evidence="1">
    <location>
        <begin position="57"/>
        <end position="83"/>
    </location>
</feature>
<evidence type="ECO:0000313" key="3">
    <source>
        <dbReference type="EMBL" id="KAL3761218.1"/>
    </source>
</evidence>
<sequence length="508" mass="54519">MVASSTSLILLSLSRLAIGKNYSSAAAAAAYVALTSLPRRNIVGGSVGVGDICRRRGSVGGMSSTTSSSKSSRCTMSASRSSTGEALIGRDNNIYPRPLHPGGYSLPPLVEDRLSITTATFHRQHENNDDGKHTSNIQPPPRAPQILQSHLLLVKPSDMESLWEWYAYTKRQHDADPSWGRVWPTALSLSRWLLRALQVNTEESDDGNTDGGSDIIGCRGVGGDNTLIKRAVYAVHSASHVVEVGCGLGVAGLAYATNIAFTDEAAKDGIDVEEGGENKQQSTGLPRRRTITFLDKEPYALHCVMASAVINGLTTVPIIPPPQSSLDTLQSSVDNHSSSSNAIITARAAIDDWTLPVSEGNDSTTVVGNKNSASLAMKNICYCDLHLDECNENEHMLLVLASDILYEPSSMESLANKLYKLVHPNSGGYILIADPQRERTPGCRVTFMECIRKLGGEVEIYPLEESGRSGDSSIDSQSLFLNVSDIDINGSFAKTVLIVIHFPGYGSG</sequence>
<evidence type="ECO:0000313" key="4">
    <source>
        <dbReference type="Proteomes" id="UP001530293"/>
    </source>
</evidence>
<feature type="signal peptide" evidence="2">
    <location>
        <begin position="1"/>
        <end position="19"/>
    </location>
</feature>
<dbReference type="PANTHER" id="PTHR14614">
    <property type="entry name" value="HEPATOCELLULAR CARCINOMA-ASSOCIATED ANTIGEN"/>
    <property type="match status" value="1"/>
</dbReference>
<evidence type="ECO:0000256" key="2">
    <source>
        <dbReference type="SAM" id="SignalP"/>
    </source>
</evidence>
<name>A0ABD3MBQ5_9STRA</name>
<feature type="compositionally biased region" description="Low complexity" evidence="1">
    <location>
        <begin position="61"/>
        <end position="83"/>
    </location>
</feature>
<dbReference type="Pfam" id="PF10294">
    <property type="entry name" value="Methyltransf_16"/>
    <property type="match status" value="1"/>
</dbReference>
<gene>
    <name evidence="3" type="ORF">ACHAWU_007035</name>
</gene>
<dbReference type="Proteomes" id="UP001530293">
    <property type="component" value="Unassembled WGS sequence"/>
</dbReference>
<dbReference type="PANTHER" id="PTHR14614:SF130">
    <property type="entry name" value="PROTEIN-LYSINE N-METHYLTRANSFERASE EEF2KMT"/>
    <property type="match status" value="1"/>
</dbReference>
<dbReference type="AlphaFoldDB" id="A0ABD3MBQ5"/>
<dbReference type="Gene3D" id="3.40.50.150">
    <property type="entry name" value="Vaccinia Virus protein VP39"/>
    <property type="match status" value="1"/>
</dbReference>